<dbReference type="GO" id="GO:0003887">
    <property type="term" value="F:DNA-directed DNA polymerase activity"/>
    <property type="evidence" value="ECO:0007669"/>
    <property type="project" value="UniProtKB-KW"/>
</dbReference>
<gene>
    <name evidence="4" type="primary">holB</name>
    <name evidence="4" type="ORF">JYP50_14005</name>
</gene>
<dbReference type="InterPro" id="IPR050238">
    <property type="entry name" value="DNA_Rep/Repair_Clamp_Loader"/>
</dbReference>
<dbReference type="EC" id="2.7.7.7" evidence="1"/>
<organism evidence="4 5">
    <name type="scientific">Parahaliea mediterranea</name>
    <dbReference type="NCBI Taxonomy" id="651086"/>
    <lineage>
        <taxon>Bacteria</taxon>
        <taxon>Pseudomonadati</taxon>
        <taxon>Pseudomonadota</taxon>
        <taxon>Gammaproteobacteria</taxon>
        <taxon>Cellvibrionales</taxon>
        <taxon>Halieaceae</taxon>
        <taxon>Parahaliea</taxon>
    </lineage>
</organism>
<keyword evidence="2" id="KW-0239">DNA-directed DNA polymerase</keyword>
<evidence type="ECO:0000256" key="1">
    <source>
        <dbReference type="ARBA" id="ARBA00012417"/>
    </source>
</evidence>
<dbReference type="PANTHER" id="PTHR11669:SF8">
    <property type="entry name" value="DNA POLYMERASE III SUBUNIT DELTA"/>
    <property type="match status" value="1"/>
</dbReference>
<keyword evidence="4" id="KW-0808">Transferase</keyword>
<dbReference type="NCBIfam" id="TIGR00678">
    <property type="entry name" value="holB"/>
    <property type="match status" value="1"/>
</dbReference>
<dbReference type="SUPFAM" id="SSF52540">
    <property type="entry name" value="P-loop containing nucleoside triphosphate hydrolases"/>
    <property type="match status" value="1"/>
</dbReference>
<comment type="catalytic activity">
    <reaction evidence="3">
        <text>DNA(n) + a 2'-deoxyribonucleoside 5'-triphosphate = DNA(n+1) + diphosphate</text>
        <dbReference type="Rhea" id="RHEA:22508"/>
        <dbReference type="Rhea" id="RHEA-COMP:17339"/>
        <dbReference type="Rhea" id="RHEA-COMP:17340"/>
        <dbReference type="ChEBI" id="CHEBI:33019"/>
        <dbReference type="ChEBI" id="CHEBI:61560"/>
        <dbReference type="ChEBI" id="CHEBI:173112"/>
        <dbReference type="EC" id="2.7.7.7"/>
    </reaction>
</comment>
<dbReference type="InterPro" id="IPR004622">
    <property type="entry name" value="DNA_pol_HolB"/>
</dbReference>
<protein>
    <recommendedName>
        <fullName evidence="1">DNA-directed DNA polymerase</fullName>
        <ecNumber evidence="1">2.7.7.7</ecNumber>
    </recommendedName>
</protein>
<dbReference type="InterPro" id="IPR027417">
    <property type="entry name" value="P-loop_NTPase"/>
</dbReference>
<dbReference type="Gene3D" id="3.40.50.300">
    <property type="entry name" value="P-loop containing nucleotide triphosphate hydrolases"/>
    <property type="match status" value="1"/>
</dbReference>
<name>A0A939DG75_9GAMM</name>
<proteinExistence type="predicted"/>
<dbReference type="RefSeq" id="WP_206561166.1">
    <property type="nucleotide sequence ID" value="NZ_JAFKCZ010000009.1"/>
</dbReference>
<evidence type="ECO:0000256" key="2">
    <source>
        <dbReference type="ARBA" id="ARBA00022932"/>
    </source>
</evidence>
<dbReference type="GO" id="GO:0009360">
    <property type="term" value="C:DNA polymerase III complex"/>
    <property type="evidence" value="ECO:0007669"/>
    <property type="project" value="TreeGrafter"/>
</dbReference>
<evidence type="ECO:0000313" key="4">
    <source>
        <dbReference type="EMBL" id="MBN7797720.1"/>
    </source>
</evidence>
<sequence>MELSGLPAISAPLPWQGEAWSRWHQQLEQGRLPHALLLAGSPGIGKARLALALARLLLCHRPSAGHNCGECSACELSRSGAHGDFRWLQPEGESRVIKIDQIRQGVDFANWTAGFGQRKVLVIAPADSMNTNAANALLKSLEEPAANTHLVLVCHRLHGVPATIRSRCQLLKLPLPPAEAALQWLDSVTGDRQVSADLLQLAEGRPLAAEALYRESAADGALALRAALDALVAGRAAVPELLPLLGELSAAELLAMLAAYTEAHIRGMDAGALAREGRDAFALLDALRQQQAAVAGGSNPNRQLLCESLLLRLREGLGMAPGRC</sequence>
<keyword evidence="5" id="KW-1185">Reference proteome</keyword>
<reference evidence="4" key="1">
    <citation type="submission" date="2021-02" db="EMBL/GenBank/DDBJ databases">
        <title>PHA producing bacteria isolated from coastal sediment in Guangdong, Shenzhen.</title>
        <authorList>
            <person name="Zheng W."/>
            <person name="Yu S."/>
            <person name="Huang Y."/>
        </authorList>
    </citation>
    <scope>NUCLEOTIDE SEQUENCE</scope>
    <source>
        <strain evidence="4">TN14-10</strain>
    </source>
</reference>
<dbReference type="GO" id="GO:0008408">
    <property type="term" value="F:3'-5' exonuclease activity"/>
    <property type="evidence" value="ECO:0007669"/>
    <property type="project" value="InterPro"/>
</dbReference>
<dbReference type="AlphaFoldDB" id="A0A939DG75"/>
<keyword evidence="4" id="KW-0548">Nucleotidyltransferase</keyword>
<evidence type="ECO:0000256" key="3">
    <source>
        <dbReference type="ARBA" id="ARBA00049244"/>
    </source>
</evidence>
<dbReference type="GO" id="GO:0006261">
    <property type="term" value="P:DNA-templated DNA replication"/>
    <property type="evidence" value="ECO:0007669"/>
    <property type="project" value="TreeGrafter"/>
</dbReference>
<accession>A0A939DG75</accession>
<dbReference type="Pfam" id="PF13177">
    <property type="entry name" value="DNA_pol3_delta2"/>
    <property type="match status" value="1"/>
</dbReference>
<dbReference type="Proteomes" id="UP000664303">
    <property type="component" value="Unassembled WGS sequence"/>
</dbReference>
<comment type="caution">
    <text evidence="4">The sequence shown here is derived from an EMBL/GenBank/DDBJ whole genome shotgun (WGS) entry which is preliminary data.</text>
</comment>
<evidence type="ECO:0000313" key="5">
    <source>
        <dbReference type="Proteomes" id="UP000664303"/>
    </source>
</evidence>
<dbReference type="PANTHER" id="PTHR11669">
    <property type="entry name" value="REPLICATION FACTOR C / DNA POLYMERASE III GAMMA-TAU SUBUNIT"/>
    <property type="match status" value="1"/>
</dbReference>
<dbReference type="EMBL" id="JAFKCZ010000009">
    <property type="protein sequence ID" value="MBN7797720.1"/>
    <property type="molecule type" value="Genomic_DNA"/>
</dbReference>